<keyword evidence="9 15" id="KW-0067">ATP-binding</keyword>
<dbReference type="Gene3D" id="1.20.1200.10">
    <property type="entry name" value="Cobalamin adenosyltransferase-like"/>
    <property type="match status" value="1"/>
</dbReference>
<keyword evidence="8 15" id="KW-0547">Nucleotide-binding</keyword>
<evidence type="ECO:0000256" key="8">
    <source>
        <dbReference type="ARBA" id="ARBA00022741"/>
    </source>
</evidence>
<evidence type="ECO:0000256" key="2">
    <source>
        <dbReference type="ARBA" id="ARBA00005121"/>
    </source>
</evidence>
<comment type="caution">
    <text evidence="17">The sequence shown here is derived from an EMBL/GenBank/DDBJ whole genome shotgun (WGS) entry which is preliminary data.</text>
</comment>
<dbReference type="SUPFAM" id="SSF89028">
    <property type="entry name" value="Cobalamin adenosyltransferase-like"/>
    <property type="match status" value="1"/>
</dbReference>
<sequence length="187" mass="20956">MKIYTRTGDQGETGLYGAERVIKAHPRVEAYGTVDEANSALGLARSLLPPTHPDLHDLLERLQNALFDLGADLATRMGSPYEKNIARMDPEDVEALERAIDRYMEESPPFTGFILPGGHPAAAALHLARTVVRRAERAVVALSREEPVNPEAVRYLNRLSDLLFVLARVVNHREGVREEAWLVKRRR</sequence>
<comment type="catalytic activity">
    <reaction evidence="14 15">
        <text>2 cob(II)alamin + reduced [electron-transfer flavoprotein] + 2 ATP = 2 adenosylcob(III)alamin + 2 triphosphate + oxidized [electron-transfer flavoprotein] + 3 H(+)</text>
        <dbReference type="Rhea" id="RHEA:28671"/>
        <dbReference type="Rhea" id="RHEA-COMP:10685"/>
        <dbReference type="Rhea" id="RHEA-COMP:10686"/>
        <dbReference type="ChEBI" id="CHEBI:15378"/>
        <dbReference type="ChEBI" id="CHEBI:16304"/>
        <dbReference type="ChEBI" id="CHEBI:18036"/>
        <dbReference type="ChEBI" id="CHEBI:18408"/>
        <dbReference type="ChEBI" id="CHEBI:30616"/>
        <dbReference type="ChEBI" id="CHEBI:57692"/>
        <dbReference type="ChEBI" id="CHEBI:58307"/>
        <dbReference type="EC" id="2.5.1.17"/>
    </reaction>
</comment>
<comment type="pathway">
    <text evidence="2 15">Cofactor biosynthesis; adenosylcobalamin biosynthesis; adenosylcobalamin from cob(II)yrinate a,c-diamide: step 2/7.</text>
</comment>
<gene>
    <name evidence="17" type="ORF">THFILI_04090</name>
</gene>
<evidence type="ECO:0000256" key="6">
    <source>
        <dbReference type="ARBA" id="ARBA00022490"/>
    </source>
</evidence>
<protein>
    <recommendedName>
        <fullName evidence="5 15">Corrinoid adenosyltransferase</fullName>
        <ecNumber evidence="4 15">2.5.1.17</ecNumber>
    </recommendedName>
    <alternativeName>
        <fullName evidence="10 15">Cob(II)alamin adenosyltransferase</fullName>
    </alternativeName>
    <alternativeName>
        <fullName evidence="12 15">Cob(II)yrinic acid a,c-diamide adenosyltransferase</fullName>
    </alternativeName>
    <alternativeName>
        <fullName evidence="11 15">Cobinamide/cobalamin adenosyltransferase</fullName>
    </alternativeName>
</protein>
<evidence type="ECO:0000256" key="3">
    <source>
        <dbReference type="ARBA" id="ARBA00007487"/>
    </source>
</evidence>
<comment type="catalytic activity">
    <reaction evidence="13 15">
        <text>2 cob(II)yrinate a,c diamide + reduced [electron-transfer flavoprotein] + 2 ATP = 2 adenosylcob(III)yrinate a,c-diamide + 2 triphosphate + oxidized [electron-transfer flavoprotein] + 3 H(+)</text>
        <dbReference type="Rhea" id="RHEA:11528"/>
        <dbReference type="Rhea" id="RHEA-COMP:10685"/>
        <dbReference type="Rhea" id="RHEA-COMP:10686"/>
        <dbReference type="ChEBI" id="CHEBI:15378"/>
        <dbReference type="ChEBI" id="CHEBI:18036"/>
        <dbReference type="ChEBI" id="CHEBI:30616"/>
        <dbReference type="ChEBI" id="CHEBI:57692"/>
        <dbReference type="ChEBI" id="CHEBI:58307"/>
        <dbReference type="ChEBI" id="CHEBI:58503"/>
        <dbReference type="ChEBI" id="CHEBI:58537"/>
        <dbReference type="EC" id="2.5.1.17"/>
    </reaction>
</comment>
<dbReference type="Proteomes" id="UP000030364">
    <property type="component" value="Unassembled WGS sequence"/>
</dbReference>
<evidence type="ECO:0000256" key="13">
    <source>
        <dbReference type="ARBA" id="ARBA00048555"/>
    </source>
</evidence>
<dbReference type="GO" id="GO:0005524">
    <property type="term" value="F:ATP binding"/>
    <property type="evidence" value="ECO:0007669"/>
    <property type="project" value="UniProtKB-UniRule"/>
</dbReference>
<dbReference type="InterPro" id="IPR036451">
    <property type="entry name" value="CblAdoTrfase-like_sf"/>
</dbReference>
<reference evidence="17 18" key="1">
    <citation type="journal article" date="2015" name="Genome Announc.">
        <title>Draft Genome Sequence of the Thermophile Thermus filiformis ATCC 43280, Producer of Carotenoid-(Di)glucoside-Branched Fatty Acid (Di)esters and Source of Hyperthermostable Enzymes of Biotechnological Interest.</title>
        <authorList>
            <person name="Mandelli F."/>
            <person name="Oliveira Ramires B."/>
            <person name="Couger M.B."/>
            <person name="Paixao D.A."/>
            <person name="Camilo C.M."/>
            <person name="Polikarpov I."/>
            <person name="Prade R."/>
            <person name="Riano-Pachon D.M."/>
            <person name="Squina F.M."/>
        </authorList>
    </citation>
    <scope>NUCLEOTIDE SEQUENCE [LARGE SCALE GENOMIC DNA]</scope>
    <source>
        <strain evidence="17 18">ATCC 43280</strain>
    </source>
</reference>
<evidence type="ECO:0000256" key="4">
    <source>
        <dbReference type="ARBA" id="ARBA00012454"/>
    </source>
</evidence>
<keyword evidence="6" id="KW-0963">Cytoplasm</keyword>
<name>A0A0D6X9K4_THEFI</name>
<dbReference type="STRING" id="276.THFILI_04090"/>
<comment type="subcellular location">
    <subcellularLocation>
        <location evidence="1">Cytoplasm</location>
    </subcellularLocation>
</comment>
<evidence type="ECO:0000256" key="10">
    <source>
        <dbReference type="ARBA" id="ARBA00031529"/>
    </source>
</evidence>
<dbReference type="InterPro" id="IPR016030">
    <property type="entry name" value="CblAdoTrfase-like"/>
</dbReference>
<dbReference type="PANTHER" id="PTHR12213">
    <property type="entry name" value="CORRINOID ADENOSYLTRANSFERASE"/>
    <property type="match status" value="1"/>
</dbReference>
<keyword evidence="7 15" id="KW-0808">Transferase</keyword>
<organism evidence="17 18">
    <name type="scientific">Thermus filiformis</name>
    <dbReference type="NCBI Taxonomy" id="276"/>
    <lineage>
        <taxon>Bacteria</taxon>
        <taxon>Thermotogati</taxon>
        <taxon>Deinococcota</taxon>
        <taxon>Deinococci</taxon>
        <taxon>Thermales</taxon>
        <taxon>Thermaceae</taxon>
        <taxon>Thermus</taxon>
    </lineage>
</organism>
<feature type="domain" description="Cobalamin adenosyltransferase-like" evidence="16">
    <location>
        <begin position="3"/>
        <end position="170"/>
    </location>
</feature>
<dbReference type="GO" id="GO:0009236">
    <property type="term" value="P:cobalamin biosynthetic process"/>
    <property type="evidence" value="ECO:0007669"/>
    <property type="project" value="UniProtKB-UniRule"/>
</dbReference>
<accession>A0A0D6X9K4</accession>
<dbReference type="EC" id="2.5.1.17" evidence="4 15"/>
<dbReference type="Pfam" id="PF01923">
    <property type="entry name" value="Cob_adeno_trans"/>
    <property type="match status" value="1"/>
</dbReference>
<dbReference type="AlphaFoldDB" id="A0A0D6X9K4"/>
<dbReference type="RefSeq" id="WP_038062029.1">
    <property type="nucleotide sequence ID" value="NZ_JPSL02000038.1"/>
</dbReference>
<comment type="similarity">
    <text evidence="3 15">Belongs to the Cob(I)alamin adenosyltransferase family.</text>
</comment>
<dbReference type="OrthoDB" id="9778896at2"/>
<evidence type="ECO:0000256" key="9">
    <source>
        <dbReference type="ARBA" id="ARBA00022840"/>
    </source>
</evidence>
<evidence type="ECO:0000256" key="14">
    <source>
        <dbReference type="ARBA" id="ARBA00048692"/>
    </source>
</evidence>
<dbReference type="UniPathway" id="UPA00148">
    <property type="reaction ID" value="UER00233"/>
</dbReference>
<evidence type="ECO:0000259" key="16">
    <source>
        <dbReference type="Pfam" id="PF01923"/>
    </source>
</evidence>
<evidence type="ECO:0000256" key="1">
    <source>
        <dbReference type="ARBA" id="ARBA00004496"/>
    </source>
</evidence>
<evidence type="ECO:0000313" key="18">
    <source>
        <dbReference type="Proteomes" id="UP000030364"/>
    </source>
</evidence>
<dbReference type="PANTHER" id="PTHR12213:SF0">
    <property type="entry name" value="CORRINOID ADENOSYLTRANSFERASE MMAB"/>
    <property type="match status" value="1"/>
</dbReference>
<dbReference type="GO" id="GO:0008817">
    <property type="term" value="F:corrinoid adenosyltransferase activity"/>
    <property type="evidence" value="ECO:0007669"/>
    <property type="project" value="UniProtKB-UniRule"/>
</dbReference>
<evidence type="ECO:0000256" key="5">
    <source>
        <dbReference type="ARBA" id="ARBA00020963"/>
    </source>
</evidence>
<dbReference type="InterPro" id="IPR029499">
    <property type="entry name" value="PduO-typ"/>
</dbReference>
<proteinExistence type="inferred from homology"/>
<dbReference type="FunFam" id="1.20.1200.10:FF:000003">
    <property type="entry name" value="ATP:cob(I)alamin adenosyltransferase"/>
    <property type="match status" value="1"/>
</dbReference>
<evidence type="ECO:0000256" key="11">
    <source>
        <dbReference type="ARBA" id="ARBA00033334"/>
    </source>
</evidence>
<evidence type="ECO:0000313" key="17">
    <source>
        <dbReference type="EMBL" id="KIX84584.1"/>
    </source>
</evidence>
<evidence type="ECO:0000256" key="15">
    <source>
        <dbReference type="RuleBase" id="RU366026"/>
    </source>
</evidence>
<evidence type="ECO:0000256" key="12">
    <source>
        <dbReference type="ARBA" id="ARBA00033354"/>
    </source>
</evidence>
<dbReference type="EMBL" id="JPSL02000038">
    <property type="protein sequence ID" value="KIX84584.1"/>
    <property type="molecule type" value="Genomic_DNA"/>
</dbReference>
<keyword evidence="15" id="KW-0169">Cobalamin biosynthesis</keyword>
<dbReference type="NCBIfam" id="TIGR00636">
    <property type="entry name" value="PduO_Nterm"/>
    <property type="match status" value="1"/>
</dbReference>
<dbReference type="GO" id="GO:0005737">
    <property type="term" value="C:cytoplasm"/>
    <property type="evidence" value="ECO:0007669"/>
    <property type="project" value="UniProtKB-SubCell"/>
</dbReference>
<evidence type="ECO:0000256" key="7">
    <source>
        <dbReference type="ARBA" id="ARBA00022679"/>
    </source>
</evidence>
<keyword evidence="18" id="KW-1185">Reference proteome</keyword>